<protein>
    <recommendedName>
        <fullName evidence="4">2-phosphoxylose phosphatase 1</fullName>
    </recommendedName>
    <alternativeName>
        <fullName evidence="5">Acid phosphatase-like protein 2</fullName>
    </alternativeName>
</protein>
<dbReference type="InterPro" id="IPR033379">
    <property type="entry name" value="Acid_Pase_AS"/>
</dbReference>
<evidence type="ECO:0000256" key="4">
    <source>
        <dbReference type="ARBA" id="ARBA00040357"/>
    </source>
</evidence>
<keyword evidence="2" id="KW-0378">Hydrolase</keyword>
<dbReference type="PROSITE" id="PS00616">
    <property type="entry name" value="HIS_ACID_PHOSPHAT_1"/>
    <property type="match status" value="1"/>
</dbReference>
<dbReference type="EMBL" id="CAJNOJ010000119">
    <property type="protein sequence ID" value="CAF1150883.1"/>
    <property type="molecule type" value="Genomic_DNA"/>
</dbReference>
<evidence type="ECO:0000313" key="6">
    <source>
        <dbReference type="EMBL" id="CAF1150883.1"/>
    </source>
</evidence>
<name>A0A814SNT6_ADIRI</name>
<dbReference type="PANTHER" id="PTHR11567:SF110">
    <property type="entry name" value="2-PHOSPHOXYLOSE PHOSPHATASE 1"/>
    <property type="match status" value="1"/>
</dbReference>
<organism evidence="6 7">
    <name type="scientific">Adineta ricciae</name>
    <name type="common">Rotifer</name>
    <dbReference type="NCBI Taxonomy" id="249248"/>
    <lineage>
        <taxon>Eukaryota</taxon>
        <taxon>Metazoa</taxon>
        <taxon>Spiralia</taxon>
        <taxon>Gnathifera</taxon>
        <taxon>Rotifera</taxon>
        <taxon>Eurotatoria</taxon>
        <taxon>Bdelloidea</taxon>
        <taxon>Adinetida</taxon>
        <taxon>Adinetidae</taxon>
        <taxon>Adineta</taxon>
    </lineage>
</organism>
<comment type="catalytic activity">
    <reaction evidence="3">
        <text>3-O-[beta-D-GlcA-(1-&gt;3)-beta-D-Gal-(1-&gt;3)-beta-D-Gal-(1-&gt;4)-beta-D-2-O-P-Xyl]-L-seryl-[protein] + H2O = 3-O-(beta-D-GlcA-(1-&gt;3)-beta-D-Gal-(1-&gt;3)-beta-D-Gal-(1-&gt;4)-beta-D-Xyl)-L-seryl-[protein] + phosphate</text>
        <dbReference type="Rhea" id="RHEA:56512"/>
        <dbReference type="Rhea" id="RHEA-COMP:12573"/>
        <dbReference type="Rhea" id="RHEA-COMP:14559"/>
        <dbReference type="ChEBI" id="CHEBI:15377"/>
        <dbReference type="ChEBI" id="CHEBI:43474"/>
        <dbReference type="ChEBI" id="CHEBI:132093"/>
        <dbReference type="ChEBI" id="CHEBI:140495"/>
    </reaction>
</comment>
<sequence>MAASNRNLWIIIYKKEKSSLLNYEQSLIAWAATGQRSFKRKVPMERSKARSDLQLIGAQIIFRHGARTPLFLMPTLEEVIYSNEHVENYAPAKWDIKLITKRDGVIVAKENISSANDKEGKRDRQLKSVSGLSVRTGQLTAVGEKQLYQLGKLIRSELIDPKENAGLIPSTYDPQYVYCRSTYMDRTISSARAFLAGLFTSDEKDHKIQATGPFEIEVNHFPDEDLFPNTNVYPILKNCPNVITLYESFNDDHDMKKARQTLLNRIGAADQAHGIVELYDDIVSRRAHNFSVPEDILNLVKDFEVMSAREFVYRATDIGFDVFLRSACGPLLSLIRENFNSILKNHREEKTSNTKKPFQRFFIYSAHDSTIIPLAMAFEIFQMRWPEYATYIFLEYFISRTNPDETYVTVNFAGELQVLPNCDDYYCPYSTFLTNLEKRFQQTKISI</sequence>
<dbReference type="InterPro" id="IPR000560">
    <property type="entry name" value="His_Pase_clade-2"/>
</dbReference>
<gene>
    <name evidence="6" type="ORF">EDS130_LOCUS22605</name>
</gene>
<evidence type="ECO:0000256" key="1">
    <source>
        <dbReference type="ARBA" id="ARBA00005375"/>
    </source>
</evidence>
<dbReference type="PROSITE" id="PS00778">
    <property type="entry name" value="HIS_ACID_PHOSPHAT_2"/>
    <property type="match status" value="1"/>
</dbReference>
<proteinExistence type="inferred from homology"/>
<evidence type="ECO:0000256" key="3">
    <source>
        <dbReference type="ARBA" id="ARBA00036311"/>
    </source>
</evidence>
<dbReference type="CDD" id="cd07061">
    <property type="entry name" value="HP_HAP_like"/>
    <property type="match status" value="1"/>
</dbReference>
<dbReference type="Proteomes" id="UP000663852">
    <property type="component" value="Unassembled WGS sequence"/>
</dbReference>
<dbReference type="InterPro" id="IPR050645">
    <property type="entry name" value="Histidine_acid_phosphatase"/>
</dbReference>
<dbReference type="OrthoDB" id="10257284at2759"/>
<evidence type="ECO:0000256" key="5">
    <source>
        <dbReference type="ARBA" id="ARBA00041499"/>
    </source>
</evidence>
<dbReference type="GO" id="GO:0016791">
    <property type="term" value="F:phosphatase activity"/>
    <property type="evidence" value="ECO:0007669"/>
    <property type="project" value="TreeGrafter"/>
</dbReference>
<evidence type="ECO:0000256" key="2">
    <source>
        <dbReference type="ARBA" id="ARBA00022801"/>
    </source>
</evidence>
<accession>A0A814SNT6</accession>
<dbReference type="InterPro" id="IPR029033">
    <property type="entry name" value="His_PPase_superfam"/>
</dbReference>
<comment type="caution">
    <text evidence="6">The sequence shown here is derived from an EMBL/GenBank/DDBJ whole genome shotgun (WGS) entry which is preliminary data.</text>
</comment>
<dbReference type="Gene3D" id="3.40.50.1240">
    <property type="entry name" value="Phosphoglycerate mutase-like"/>
    <property type="match status" value="1"/>
</dbReference>
<evidence type="ECO:0000313" key="7">
    <source>
        <dbReference type="Proteomes" id="UP000663852"/>
    </source>
</evidence>
<comment type="similarity">
    <text evidence="1">Belongs to the histidine acid phosphatase family.</text>
</comment>
<dbReference type="AlphaFoldDB" id="A0A814SNT6"/>
<dbReference type="PANTHER" id="PTHR11567">
    <property type="entry name" value="ACID PHOSPHATASE-RELATED"/>
    <property type="match status" value="1"/>
</dbReference>
<reference evidence="6" key="1">
    <citation type="submission" date="2021-02" db="EMBL/GenBank/DDBJ databases">
        <authorList>
            <person name="Nowell W R."/>
        </authorList>
    </citation>
    <scope>NUCLEOTIDE SEQUENCE</scope>
</reference>
<dbReference type="SUPFAM" id="SSF53254">
    <property type="entry name" value="Phosphoglycerate mutase-like"/>
    <property type="match status" value="1"/>
</dbReference>
<dbReference type="Pfam" id="PF00328">
    <property type="entry name" value="His_Phos_2"/>
    <property type="match status" value="2"/>
</dbReference>